<dbReference type="Gene3D" id="2.20.230.30">
    <property type="match status" value="2"/>
</dbReference>
<feature type="domain" description="G5" evidence="8">
    <location>
        <begin position="1345"/>
        <end position="1420"/>
    </location>
</feature>
<evidence type="ECO:0000259" key="7">
    <source>
        <dbReference type="PROSITE" id="PS50847"/>
    </source>
</evidence>
<dbReference type="Proteomes" id="UP000235701">
    <property type="component" value="Unassembled WGS sequence"/>
</dbReference>
<dbReference type="InterPro" id="IPR011098">
    <property type="entry name" value="G5_dom"/>
</dbReference>
<feature type="domain" description="G5" evidence="8">
    <location>
        <begin position="1495"/>
        <end position="1572"/>
    </location>
</feature>
<organism evidence="9 10">
    <name type="scientific">Aerococcus viridans</name>
    <dbReference type="NCBI Taxonomy" id="1377"/>
    <lineage>
        <taxon>Bacteria</taxon>
        <taxon>Bacillati</taxon>
        <taxon>Bacillota</taxon>
        <taxon>Bacilli</taxon>
        <taxon>Lactobacillales</taxon>
        <taxon>Aerococcaceae</taxon>
        <taxon>Aerococcus</taxon>
    </lineage>
</organism>
<name>A0A2N6UCZ1_9LACT</name>
<sequence length="2312" mass="256096">MDKQYRYALRKTTLGLASVAIAAFIAGQTPTVYAAEIDSPRQNSGLEIPEEKPIEAQQSDSADNVFAAESDSSSQNSGLEIPEEKPIEAQQSDSADNVFATESDSSSQNSGHEILEEKPVEAQQSDSTDNALLADQIVEPAEPVEEKPQKGQAVAYGVEVPVADTRATQNSNEENYSVDEGKIKDYSESERYKQTDLERGDTNQYNLITDQGEVKDGLEFNTANPSETSPSKTEYGYQITIDKKTGQRTYTRIDVTDSGLIPVNPGNKSMMGQGEGLTSDTPKVTYKPNENTEVTKGGRQTNLGYGASEETLKHINNKDNNSTSFGFKDKYTQNNPNTKFFGDSFAITYKVNPWPNENDKLEELKLNKNNYDSTQKYFVQGQDIDTFIKVDNIDESAKERLVGQVYNPVTGKIVPGASAYIGDNGNIYVKLPVGALKKDENGKTIINEDSIFNQQEYKGLQNLDVKFFARPRTADEFKAIAGAAENEWESGTYVETGAGTAEINHKGKSVTIDKQGIDRYDHYNLIGDFKLNLDDTRYYDQRFVDGNGDDTTKVTSSAVKPGEEFKVGIVEPENPGETDKSAEEMNAAESNGEASGRLIMDFIDRENKGKAPEDQWKIELKDGDISNFTVTPPKSAKAGDFMAIPIEYTYTNGSKDIHWFHFVVQESDYIKPEYETQVNYPAKEQTSPATVTEDGKRIPPSSYTLPGTLETDESGNQLVTDDSGNKWTVKLNEKTGQVTAKPVDPTAFNGGEKLTVPVIAHYVDEQKPGEDIIEEVNAYFVIEEKTNMTPRYNAKVGQEGDKLSSDVILNTEDNYNRRPGKYTLDSDTYTDDKGNVWNVSIDETTGKVTATVPNAEEGKTVDGALLNVPVTAHYYEEDGKLEVGTKRTEVQFMAYGTNGTVEKILEIPFETRVEKDSKLKKGEIKVITEGEKGSKKVTYIIEDSIIIDTKEEKLTEPKERLIYVGEGTNDGTHTIEEKVEVPFEVEVQFDDSLKPGEQKVAQEGVPGEKTRTTTLTIQDGEVVDTTTADFKTTTEPVKKIIKVGRNTEGTHIYEEKIPFKYDISYDKNLKSGEYVIDVEGTEGTKKTTWTIKNSEIVGEAKVETTNPINAVIRVGQKDFTGEFSHEVKEEIPFTVRVIEDETLEAGKSEVVTQGQPGTKTTKYTQTIKNGQADGELKSEETTRTEPVEHVIRVGKKPATNYIEENSSVPVDIMYKYDPDMEVTTARKGDLIPGEVKTVVTNKYNPETGEIESVKKTVVTNAKQEIIIGVKQYTGEFEYEYNQQIPYETEIIFDDTLASGTIKVDQPGKLGNIKNEVIAKFENGNQVSNEEKVLERTEPEKRIVRVGSKTDGTHQHKEEIPFKYTVIYDPEMPAGTYEEVTPGKNGERVTIWTINNSKIVGVPTTIETKPVDAIIKVGSKDFTGEFETTNTKPIEFETEYIVDNSMEPGTTKVEQEGSLGEVETKVTHTIVNGQVIESTEGATYQTKAPVKRIVKVGPAKTDGTHEYTNTIPFEVEVRVNPELKKGEHKVVQKGETGEEKYTITIENSKVTETSEVAMTKSPVKEIIEVGSQDFTGEINYVDKDPIPYETEVTVDPSLKPGEIVEDQKGELGEQETKVSRTITNGEASEEVRGETNVTKDPVTRKIRVGSKTDGQYKETETIPFEVEVRKDPSLAKGEWKYAEVDGVQQTGESGLKERTLTIVNSKVTEESEFKTTREPKKAIILVGEDSSTGEVTHTEELPFGYKVEEVDDLQKGEYRIVKPGKVGTKTTTWTIKDSKVDGDPKEEIVQAEDALIQVGKGTSEGTHEIKEKKELSFETRVEYDDNLEAGQREETGGEPGEQERTNTLVIKDGKVIETKEGEFNTIKDPVEKVIKIGTKPIVKVVEKQFETEYIYDENVEMGKEEVTPGENGKVTITTSYDKDQGKLVTKEETNDPVKRVVKVGVKPVVKEEPIPNNTEYKHNPELKAGEVRKIQDGTPGKAIITTSFNKATGKFETKVERTEPTDAVYEYGSKTDGKVTVENEVPFEVEIIEDPEMEAGKSETVQEGKIGKKETIITIENSKEVSRKENIIEESVKKIVKIGTKCKCEIPPLNPEEPGTPGEENPKDPEMPGEEDLKDPEMPGEEDLKDPETSGEEDPKDPETPGEEDPKDPETPGEEDPKDPETPGEEDPKDPETPGEEDPKDPETPGEEDPKDPETPGEEDPKDPETPGEEDPKDPETPGEEDPKDPETPGEEDPKDPENPTKPGADQPGSNNLTEKSDTPITDSATHVDKAGALPETGQKMENHTFGAAVLSILSGLGLVTTKRRKEEE</sequence>
<gene>
    <name evidence="9" type="ORF">CJ191_07030</name>
</gene>
<dbReference type="SMART" id="SM01208">
    <property type="entry name" value="G5"/>
    <property type="match status" value="15"/>
</dbReference>
<accession>A0A2N6UCZ1</accession>
<feature type="domain" description="G5" evidence="8">
    <location>
        <begin position="893"/>
        <end position="974"/>
    </location>
</feature>
<proteinExistence type="predicted"/>
<keyword evidence="1" id="KW-0134">Cell wall</keyword>
<protein>
    <submittedName>
        <fullName evidence="9">Peptidase</fullName>
    </submittedName>
</protein>
<evidence type="ECO:0000256" key="2">
    <source>
        <dbReference type="ARBA" id="ARBA00022525"/>
    </source>
</evidence>
<feature type="region of interest" description="Disordered" evidence="5">
    <location>
        <begin position="42"/>
        <end position="128"/>
    </location>
</feature>
<feature type="domain" description="G5" evidence="8">
    <location>
        <begin position="2010"/>
        <end position="2085"/>
    </location>
</feature>
<feature type="domain" description="G5" evidence="8">
    <location>
        <begin position="1269"/>
        <end position="1349"/>
    </location>
</feature>
<feature type="compositionally biased region" description="Polar residues" evidence="5">
    <location>
        <begin position="89"/>
        <end position="111"/>
    </location>
</feature>
<feature type="compositionally biased region" description="Acidic residues" evidence="5">
    <location>
        <begin position="2110"/>
        <end position="2238"/>
    </location>
</feature>
<feature type="domain" description="G5" evidence="8">
    <location>
        <begin position="1647"/>
        <end position="1729"/>
    </location>
</feature>
<evidence type="ECO:0000259" key="8">
    <source>
        <dbReference type="PROSITE" id="PS51109"/>
    </source>
</evidence>
<feature type="domain" description="G5" evidence="8">
    <location>
        <begin position="1419"/>
        <end position="1499"/>
    </location>
</feature>
<comment type="caution">
    <text evidence="9">The sequence shown here is derived from an EMBL/GenBank/DDBJ whole genome shotgun (WGS) entry which is preliminary data.</text>
</comment>
<dbReference type="Pfam" id="PF04650">
    <property type="entry name" value="YSIRK_signal"/>
    <property type="match status" value="1"/>
</dbReference>
<dbReference type="PROSITE" id="PS50847">
    <property type="entry name" value="GRAM_POS_ANCHORING"/>
    <property type="match status" value="1"/>
</dbReference>
<feature type="compositionally biased region" description="Polar residues" evidence="5">
    <location>
        <begin position="714"/>
        <end position="723"/>
    </location>
</feature>
<reference evidence="9 10" key="1">
    <citation type="submission" date="2017-09" db="EMBL/GenBank/DDBJ databases">
        <title>Bacterial strain isolated from the female urinary microbiota.</title>
        <authorList>
            <person name="Thomas-White K."/>
            <person name="Kumar N."/>
            <person name="Forster S."/>
            <person name="Putonti C."/>
            <person name="Lawley T."/>
            <person name="Wolfe A.J."/>
        </authorList>
    </citation>
    <scope>NUCLEOTIDE SEQUENCE [LARGE SCALE GENOMIC DNA]</scope>
    <source>
        <strain evidence="9 10">UMB0240</strain>
    </source>
</reference>
<dbReference type="InterPro" id="IPR005877">
    <property type="entry name" value="YSIRK_signal_dom"/>
</dbReference>
<evidence type="ECO:0000256" key="3">
    <source>
        <dbReference type="ARBA" id="ARBA00022729"/>
    </source>
</evidence>
<dbReference type="Pfam" id="PF20592">
    <property type="entry name" value="pAdhesive_10"/>
    <property type="match status" value="1"/>
</dbReference>
<keyword evidence="3 6" id="KW-0732">Signal</keyword>
<keyword evidence="2" id="KW-0964">Secreted</keyword>
<dbReference type="RefSeq" id="WP_102199386.1">
    <property type="nucleotide sequence ID" value="NZ_PNHQ01000016.1"/>
</dbReference>
<feature type="domain" description="G5" evidence="8">
    <location>
        <begin position="1725"/>
        <end position="1807"/>
    </location>
</feature>
<feature type="domain" description="G5" evidence="8">
    <location>
        <begin position="1570"/>
        <end position="1651"/>
    </location>
</feature>
<feature type="domain" description="Gram-positive cocci surface proteins LPxTG" evidence="7">
    <location>
        <begin position="2277"/>
        <end position="2312"/>
    </location>
</feature>
<dbReference type="InterPro" id="IPR046774">
    <property type="entry name" value="pAdhesive_10"/>
</dbReference>
<feature type="region of interest" description="Disordered" evidence="5">
    <location>
        <begin position="684"/>
        <end position="723"/>
    </location>
</feature>
<feature type="domain" description="G5" evidence="8">
    <location>
        <begin position="1043"/>
        <end position="1118"/>
    </location>
</feature>
<dbReference type="EMBL" id="PNHQ01000016">
    <property type="protein sequence ID" value="PMC79416.1"/>
    <property type="molecule type" value="Genomic_DNA"/>
</dbReference>
<evidence type="ECO:0000256" key="4">
    <source>
        <dbReference type="ARBA" id="ARBA00023088"/>
    </source>
</evidence>
<dbReference type="NCBIfam" id="TIGR01167">
    <property type="entry name" value="LPXTG_anchor"/>
    <property type="match status" value="1"/>
</dbReference>
<feature type="signal peptide" evidence="6">
    <location>
        <begin position="1"/>
        <end position="34"/>
    </location>
</feature>
<feature type="chain" id="PRO_5014931373" evidence="6">
    <location>
        <begin position="35"/>
        <end position="2312"/>
    </location>
</feature>
<evidence type="ECO:0000313" key="10">
    <source>
        <dbReference type="Proteomes" id="UP000235701"/>
    </source>
</evidence>
<feature type="region of interest" description="Disordered" evidence="5">
    <location>
        <begin position="572"/>
        <end position="591"/>
    </location>
</feature>
<feature type="region of interest" description="Disordered" evidence="5">
    <location>
        <begin position="263"/>
        <end position="282"/>
    </location>
</feature>
<feature type="domain" description="G5" evidence="8">
    <location>
        <begin position="965"/>
        <end position="1047"/>
    </location>
</feature>
<feature type="domain" description="G5" evidence="8">
    <location>
        <begin position="1939"/>
        <end position="2019"/>
    </location>
</feature>
<evidence type="ECO:0000256" key="5">
    <source>
        <dbReference type="SAM" id="MobiDB-lite"/>
    </source>
</evidence>
<evidence type="ECO:0000313" key="9">
    <source>
        <dbReference type="EMBL" id="PMC79416.1"/>
    </source>
</evidence>
<dbReference type="OrthoDB" id="3268481at2"/>
<feature type="compositionally biased region" description="Polar residues" evidence="5">
    <location>
        <begin position="2251"/>
        <end position="2268"/>
    </location>
</feature>
<keyword evidence="10" id="KW-1185">Reference proteome</keyword>
<dbReference type="PROSITE" id="PS51109">
    <property type="entry name" value="G5"/>
    <property type="match status" value="14"/>
</dbReference>
<dbReference type="NCBIfam" id="TIGR01168">
    <property type="entry name" value="YSIRK_signal"/>
    <property type="match status" value="1"/>
</dbReference>
<dbReference type="InterPro" id="IPR019931">
    <property type="entry name" value="LPXTG_anchor"/>
</dbReference>
<dbReference type="Gene3D" id="2.20.230.10">
    <property type="entry name" value="Resuscitation-promoting factor rpfb"/>
    <property type="match status" value="13"/>
</dbReference>
<dbReference type="Pfam" id="PF00746">
    <property type="entry name" value="Gram_pos_anchor"/>
    <property type="match status" value="1"/>
</dbReference>
<dbReference type="Pfam" id="PF07501">
    <property type="entry name" value="G5"/>
    <property type="match status" value="14"/>
</dbReference>
<evidence type="ECO:0000256" key="6">
    <source>
        <dbReference type="SAM" id="SignalP"/>
    </source>
</evidence>
<evidence type="ECO:0000256" key="1">
    <source>
        <dbReference type="ARBA" id="ARBA00022512"/>
    </source>
</evidence>
<feature type="domain" description="G5" evidence="8">
    <location>
        <begin position="1117"/>
        <end position="1197"/>
    </location>
</feature>
<feature type="domain" description="G5" evidence="8">
    <location>
        <begin position="1800"/>
        <end position="1879"/>
    </location>
</feature>
<feature type="region of interest" description="Disordered" evidence="5">
    <location>
        <begin position="2082"/>
        <end position="2283"/>
    </location>
</feature>
<keyword evidence="4" id="KW-0572">Peptidoglycan-anchor</keyword>